<accession>A0A7I4XVF3</accession>
<keyword evidence="2" id="KW-1185">Reference proteome</keyword>
<evidence type="ECO:0000313" key="2">
    <source>
        <dbReference type="Proteomes" id="UP000025227"/>
    </source>
</evidence>
<evidence type="ECO:0000313" key="3">
    <source>
        <dbReference type="WBParaSite" id="HCON_00015676-00001"/>
    </source>
</evidence>
<feature type="chain" id="PRO_5029868555" evidence="1">
    <location>
        <begin position="27"/>
        <end position="82"/>
    </location>
</feature>
<organism evidence="2 3">
    <name type="scientific">Haemonchus contortus</name>
    <name type="common">Barber pole worm</name>
    <dbReference type="NCBI Taxonomy" id="6289"/>
    <lineage>
        <taxon>Eukaryota</taxon>
        <taxon>Metazoa</taxon>
        <taxon>Ecdysozoa</taxon>
        <taxon>Nematoda</taxon>
        <taxon>Chromadorea</taxon>
        <taxon>Rhabditida</taxon>
        <taxon>Rhabditina</taxon>
        <taxon>Rhabditomorpha</taxon>
        <taxon>Strongyloidea</taxon>
        <taxon>Trichostrongylidae</taxon>
        <taxon>Haemonchus</taxon>
    </lineage>
</organism>
<reference evidence="3" key="1">
    <citation type="submission" date="2020-12" db="UniProtKB">
        <authorList>
            <consortium name="WormBaseParasite"/>
        </authorList>
    </citation>
    <scope>IDENTIFICATION</scope>
    <source>
        <strain evidence="3">MHco3</strain>
    </source>
</reference>
<name>A0A7I4XVF3_HAECO</name>
<dbReference type="Proteomes" id="UP000025227">
    <property type="component" value="Unplaced"/>
</dbReference>
<protein>
    <submittedName>
        <fullName evidence="3">Transmembrane protein</fullName>
    </submittedName>
</protein>
<feature type="signal peptide" evidence="1">
    <location>
        <begin position="1"/>
        <end position="26"/>
    </location>
</feature>
<proteinExistence type="predicted"/>
<sequence length="82" mass="9301">MARYFSFPLLLMALLMISTVIPSVSSKNTSLDKKKPPKCLLQNEKMLKAKVKKFQEAQKRMKPIRCELSSISTLSLSSDQPQ</sequence>
<dbReference type="AlphaFoldDB" id="A0A7I4XVF3"/>
<keyword evidence="1" id="KW-0732">Signal</keyword>
<evidence type="ECO:0000256" key="1">
    <source>
        <dbReference type="SAM" id="SignalP"/>
    </source>
</evidence>
<dbReference type="WBParaSite" id="HCON_00015676-00001">
    <property type="protein sequence ID" value="HCON_00015676-00001"/>
    <property type="gene ID" value="HCON_00015676"/>
</dbReference>